<keyword evidence="2" id="KW-0768">Sushi</keyword>
<dbReference type="CDD" id="cd06263">
    <property type="entry name" value="MAM"/>
    <property type="match status" value="1"/>
</dbReference>
<dbReference type="SMART" id="SM00137">
    <property type="entry name" value="MAM"/>
    <property type="match status" value="1"/>
</dbReference>
<keyword evidence="4" id="KW-0812">Transmembrane</keyword>
<feature type="transmembrane region" description="Helical" evidence="4">
    <location>
        <begin position="613"/>
        <end position="635"/>
    </location>
</feature>
<accession>A0A8D7ZUS4</accession>
<dbReference type="PROSITE" id="PS50923">
    <property type="entry name" value="SUSHI"/>
    <property type="match status" value="2"/>
</dbReference>
<evidence type="ECO:0000259" key="6">
    <source>
        <dbReference type="PROSITE" id="PS50060"/>
    </source>
</evidence>
<dbReference type="InterPro" id="IPR000436">
    <property type="entry name" value="Sushi_SCR_CCP_dom"/>
</dbReference>
<name>A0A8D7ZUS4_CULPI</name>
<feature type="signal peptide" evidence="5">
    <location>
        <begin position="1"/>
        <end position="25"/>
    </location>
</feature>
<keyword evidence="9" id="KW-0675">Receptor</keyword>
<feature type="compositionally biased region" description="Acidic residues" evidence="3">
    <location>
        <begin position="678"/>
        <end position="690"/>
    </location>
</feature>
<dbReference type="Gene3D" id="2.60.120.200">
    <property type="match status" value="1"/>
</dbReference>
<protein>
    <submittedName>
        <fullName evidence="9">MAM and LDL-receptor class A domain-containing protein 2</fullName>
    </submittedName>
</protein>
<organism evidence="9">
    <name type="scientific">Culex pipiens</name>
    <name type="common">House mosquito</name>
    <dbReference type="NCBI Taxonomy" id="7175"/>
    <lineage>
        <taxon>Eukaryota</taxon>
        <taxon>Metazoa</taxon>
        <taxon>Ecdysozoa</taxon>
        <taxon>Arthropoda</taxon>
        <taxon>Hexapoda</taxon>
        <taxon>Insecta</taxon>
        <taxon>Pterygota</taxon>
        <taxon>Neoptera</taxon>
        <taxon>Endopterygota</taxon>
        <taxon>Diptera</taxon>
        <taxon>Nematocera</taxon>
        <taxon>Culicoidea</taxon>
        <taxon>Culicidae</taxon>
        <taxon>Culicinae</taxon>
        <taxon>Culicini</taxon>
        <taxon>Culex</taxon>
        <taxon>Culex</taxon>
    </lineage>
</organism>
<feature type="domain" description="Sushi" evidence="7">
    <location>
        <begin position="48"/>
        <end position="101"/>
    </location>
</feature>
<dbReference type="Pfam" id="PF00629">
    <property type="entry name" value="MAM"/>
    <property type="match status" value="1"/>
</dbReference>
<dbReference type="SUPFAM" id="SSF57535">
    <property type="entry name" value="Complement control module/SCR domain"/>
    <property type="match status" value="2"/>
</dbReference>
<dbReference type="SUPFAM" id="SSF90188">
    <property type="entry name" value="Somatomedin B domain"/>
    <property type="match status" value="1"/>
</dbReference>
<proteinExistence type="predicted"/>
<comment type="caution">
    <text evidence="2">Lacks conserved residue(s) required for the propagation of feature annotation.</text>
</comment>
<evidence type="ECO:0000259" key="7">
    <source>
        <dbReference type="PROSITE" id="PS50923"/>
    </source>
</evidence>
<feature type="domain" description="Sushi" evidence="7">
    <location>
        <begin position="102"/>
        <end position="156"/>
    </location>
</feature>
<dbReference type="EMBL" id="HBUE01003638">
    <property type="protein sequence ID" value="CAG6444812.1"/>
    <property type="molecule type" value="Transcribed_RNA"/>
</dbReference>
<feature type="chain" id="PRO_5034591343" evidence="5">
    <location>
        <begin position="26"/>
        <end position="709"/>
    </location>
</feature>
<feature type="domain" description="SMB" evidence="8">
    <location>
        <begin position="368"/>
        <end position="418"/>
    </location>
</feature>
<dbReference type="GO" id="GO:0016020">
    <property type="term" value="C:membrane"/>
    <property type="evidence" value="ECO:0007669"/>
    <property type="project" value="InterPro"/>
</dbReference>
<dbReference type="InterPro" id="IPR001212">
    <property type="entry name" value="Somatomedin_B_dom"/>
</dbReference>
<evidence type="ECO:0000259" key="8">
    <source>
        <dbReference type="PROSITE" id="PS50958"/>
    </source>
</evidence>
<dbReference type="SUPFAM" id="SSF49899">
    <property type="entry name" value="Concanavalin A-like lectins/glucanases"/>
    <property type="match status" value="1"/>
</dbReference>
<keyword evidence="4" id="KW-1133">Transmembrane helix</keyword>
<dbReference type="Pfam" id="PF01033">
    <property type="entry name" value="Somatomedin_B"/>
    <property type="match status" value="1"/>
</dbReference>
<feature type="region of interest" description="Disordered" evidence="3">
    <location>
        <begin position="673"/>
        <end position="709"/>
    </location>
</feature>
<dbReference type="Pfam" id="PF00084">
    <property type="entry name" value="Sushi"/>
    <property type="match status" value="1"/>
</dbReference>
<dbReference type="PANTHER" id="PTHR23282:SF101">
    <property type="entry name" value="MAM DOMAIN-CONTAINING PROTEIN"/>
    <property type="match status" value="1"/>
</dbReference>
<reference evidence="9" key="1">
    <citation type="submission" date="2021-05" db="EMBL/GenBank/DDBJ databases">
        <authorList>
            <person name="Alioto T."/>
            <person name="Alioto T."/>
            <person name="Gomez Garrido J."/>
        </authorList>
    </citation>
    <scope>NUCLEOTIDE SEQUENCE</scope>
</reference>
<dbReference type="SMART" id="SM00032">
    <property type="entry name" value="CCP"/>
    <property type="match status" value="2"/>
</dbReference>
<dbReference type="Gene3D" id="2.10.70.10">
    <property type="entry name" value="Complement Module, domain 1"/>
    <property type="match status" value="2"/>
</dbReference>
<dbReference type="PROSITE" id="PS50060">
    <property type="entry name" value="MAM_2"/>
    <property type="match status" value="1"/>
</dbReference>
<keyword evidence="4" id="KW-0472">Membrane</keyword>
<sequence>MLPTTLSALPILAVALLLLLEESSGAGGSQYQLTQIRRPKPPILKSGPECPTPYFPNGVAKARQRNKMIRYTCSSGFYLVGNMYSMCEKGRWDAPVPICIKAGCADLETVENGQLSYEYGRAAVMLFCSTGYQIAGSSKAYCNGTHWDRPLGSCRETGIAVQTSCDFEVMDYCGWTNEATHDFDWKRSDGVVSPKALKTGPKYDHTTMVPLAGHFLMVDSAVQLTNETARLLSPLYPANYSQSACFQFFYHMYGDQIGSLTVYIKPSSVSLDSLTGEDVLFHRDTNQGNMWNEGFFKLNEQSDSFQIVIEASLGMKYKSDIAIDDVSLLSGSDCRTGEGQDDALEISSAVPDEELPAEVPTADKDTFKIDSCENRCGANVSAPVRVGELFFIHCDCIEGCVETKTCCPDYVERCVWSAGDSPRSTTVSTTPSTTSTTITTPSTTPSTTSTTVASTTTTAAPTTTTVRATTSTTPRSTSTTTQSTSTTQRSTTTTQRSTTTTQRSTTTTQRITTTPTTPRTTSTTQRKTTTARPTTSKPPITTTTGRPYNLRPRTSTGAPIIVPMVRTRKPTTPSTTTTTSTESTTVELRIISRMNLETLASRSGDTKPNLAHVFIYTGVAAIVFSAIVVAIVLHIRRNSGASVLERLKQKSMKKGMEGFEDVRFLAVDEHLDFSLTPDDAEEAEESDREEAEEKTGQKSGQKPSKKGKK</sequence>
<dbReference type="AlphaFoldDB" id="A0A8D7ZUS4"/>
<evidence type="ECO:0000313" key="9">
    <source>
        <dbReference type="EMBL" id="CAG6444812.1"/>
    </source>
</evidence>
<dbReference type="InterPro" id="IPR000998">
    <property type="entry name" value="MAM_dom"/>
</dbReference>
<dbReference type="PROSITE" id="PS00524">
    <property type="entry name" value="SMB_1"/>
    <property type="match status" value="1"/>
</dbReference>
<dbReference type="InterPro" id="IPR035976">
    <property type="entry name" value="Sushi/SCR/CCP_sf"/>
</dbReference>
<dbReference type="InterPro" id="IPR013320">
    <property type="entry name" value="ConA-like_dom_sf"/>
</dbReference>
<dbReference type="PROSITE" id="PS50958">
    <property type="entry name" value="SMB_2"/>
    <property type="match status" value="1"/>
</dbReference>
<feature type="region of interest" description="Disordered" evidence="3">
    <location>
        <begin position="419"/>
        <end position="556"/>
    </location>
</feature>
<feature type="domain" description="MAM" evidence="6">
    <location>
        <begin position="163"/>
        <end position="336"/>
    </location>
</feature>
<dbReference type="CDD" id="cd00033">
    <property type="entry name" value="CCP"/>
    <property type="match status" value="2"/>
</dbReference>
<keyword evidence="1" id="KW-1015">Disulfide bond</keyword>
<keyword evidence="5" id="KW-0732">Signal</keyword>
<dbReference type="InterPro" id="IPR036024">
    <property type="entry name" value="Somatomedin_B-like_dom_sf"/>
</dbReference>
<evidence type="ECO:0000256" key="3">
    <source>
        <dbReference type="SAM" id="MobiDB-lite"/>
    </source>
</evidence>
<evidence type="ECO:0000256" key="2">
    <source>
        <dbReference type="PROSITE-ProRule" id="PRU00302"/>
    </source>
</evidence>
<evidence type="ECO:0000256" key="5">
    <source>
        <dbReference type="SAM" id="SignalP"/>
    </source>
</evidence>
<dbReference type="InterPro" id="IPR051560">
    <property type="entry name" value="MAM_domain-containing"/>
</dbReference>
<evidence type="ECO:0000256" key="1">
    <source>
        <dbReference type="ARBA" id="ARBA00023157"/>
    </source>
</evidence>
<dbReference type="PANTHER" id="PTHR23282">
    <property type="entry name" value="APICAL ENDOSOMAL GLYCOPROTEIN PRECURSOR"/>
    <property type="match status" value="1"/>
</dbReference>
<dbReference type="Gene3D" id="4.10.410.20">
    <property type="match status" value="1"/>
</dbReference>
<feature type="compositionally biased region" description="Low complexity" evidence="3">
    <location>
        <begin position="421"/>
        <end position="544"/>
    </location>
</feature>
<evidence type="ECO:0000256" key="4">
    <source>
        <dbReference type="SAM" id="Phobius"/>
    </source>
</evidence>